<dbReference type="Proteomes" id="UP001163255">
    <property type="component" value="Chromosome"/>
</dbReference>
<evidence type="ECO:0000313" key="4">
    <source>
        <dbReference type="Proteomes" id="UP001163255"/>
    </source>
</evidence>
<dbReference type="EMBL" id="CP103300">
    <property type="protein sequence ID" value="UYM16320.1"/>
    <property type="molecule type" value="Genomic_DNA"/>
</dbReference>
<dbReference type="RefSeq" id="WP_262598619.1">
    <property type="nucleotide sequence ID" value="NZ_CP103300.1"/>
</dbReference>
<proteinExistence type="predicted"/>
<evidence type="ECO:0000313" key="3">
    <source>
        <dbReference type="EMBL" id="UYM16320.1"/>
    </source>
</evidence>
<dbReference type="SMART" id="SM01126">
    <property type="entry name" value="DDE_Tnp_IS1595"/>
    <property type="match status" value="1"/>
</dbReference>
<feature type="region of interest" description="Disordered" evidence="1">
    <location>
        <begin position="160"/>
        <end position="179"/>
    </location>
</feature>
<keyword evidence="4" id="KW-1185">Reference proteome</keyword>
<dbReference type="InterPro" id="IPR024442">
    <property type="entry name" value="Transposase_Zn_ribbon"/>
</dbReference>
<dbReference type="Pfam" id="PF12762">
    <property type="entry name" value="DDE_Tnp_IS1595"/>
    <property type="match status" value="1"/>
</dbReference>
<protein>
    <submittedName>
        <fullName evidence="3">IS1595 family transposase</fullName>
    </submittedName>
</protein>
<dbReference type="NCBIfam" id="NF033547">
    <property type="entry name" value="transpos_IS1595"/>
    <property type="match status" value="1"/>
</dbReference>
<accession>A0ABY6GUE7</accession>
<dbReference type="Pfam" id="PF12760">
    <property type="entry name" value="Zn_ribbon_IS1595"/>
    <property type="match status" value="1"/>
</dbReference>
<dbReference type="InterPro" id="IPR051354">
    <property type="entry name" value="Transposase_27_IS1"/>
</dbReference>
<name>A0ABY6GUE7_9GAMM</name>
<dbReference type="PANTHER" id="PTHR33293:SF1">
    <property type="entry name" value="INSERTION ELEMENT IS1 1 PROTEIN INSB-RELATED"/>
    <property type="match status" value="1"/>
</dbReference>
<sequence>MQPQQFQSILNALPLLTVQQQEILTNALSEKDSPYNIERCIEESFGKAPKCPHCGSEDLHRWGIRNKRQRYRCKDCRKTLNSFSKTSLARLRNPEKWHQYLEGMTHSLTLRPSAKQCRVNLKTAFLWRHRFLQAIESDQAEELNGILELDETIFRESFKGQKKNLPRAARKRGNDKKTKPRKIPVMVARDRSNHTVDGVLENESADELCRHVNGRINIEAIVCADASLAHEKLARKLGFVFKELVTSSGQRVIDGVFHLQHVNAYHSNLKKWIFGIFHGIATKYMGHYLGWRRALTESEPLNIVRMINKVVSLMRFNL</sequence>
<dbReference type="InterPro" id="IPR024445">
    <property type="entry name" value="Tnp_ISXO2-like"/>
</dbReference>
<gene>
    <name evidence="3" type="ORF">NX720_26595</name>
</gene>
<dbReference type="PANTHER" id="PTHR33293">
    <property type="entry name" value="INSERTION ELEMENT IS1 1 PROTEIN INSB-RELATED"/>
    <property type="match status" value="1"/>
</dbReference>
<organism evidence="3 4">
    <name type="scientific">Endozoicomonas euniceicola</name>
    <dbReference type="NCBI Taxonomy" id="1234143"/>
    <lineage>
        <taxon>Bacteria</taxon>
        <taxon>Pseudomonadati</taxon>
        <taxon>Pseudomonadota</taxon>
        <taxon>Gammaproteobacteria</taxon>
        <taxon>Oceanospirillales</taxon>
        <taxon>Endozoicomonadaceae</taxon>
        <taxon>Endozoicomonas</taxon>
    </lineage>
</organism>
<evidence type="ECO:0000256" key="1">
    <source>
        <dbReference type="SAM" id="MobiDB-lite"/>
    </source>
</evidence>
<evidence type="ECO:0000259" key="2">
    <source>
        <dbReference type="SMART" id="SM01126"/>
    </source>
</evidence>
<feature type="domain" description="ISXO2-like transposase" evidence="2">
    <location>
        <begin position="142"/>
        <end position="294"/>
    </location>
</feature>
<reference evidence="3" key="1">
    <citation type="submission" date="2022-10" db="EMBL/GenBank/DDBJ databases">
        <title>Completed Genome Sequence of two octocoral isolated bacterium, Endozoicomonas euniceicola EF212T and Endozoicomonas gorgoniicola PS125T.</title>
        <authorList>
            <person name="Chiou Y.-J."/>
            <person name="Chen Y.-H."/>
        </authorList>
    </citation>
    <scope>NUCLEOTIDE SEQUENCE</scope>
    <source>
        <strain evidence="3">EF212</strain>
    </source>
</reference>